<dbReference type="EMBL" id="JANFZH010000008">
    <property type="protein sequence ID" value="MCQ4839242.1"/>
    <property type="molecule type" value="Genomic_DNA"/>
</dbReference>
<dbReference type="Pfam" id="PF00395">
    <property type="entry name" value="SLH"/>
    <property type="match status" value="3"/>
</dbReference>
<keyword evidence="1" id="KW-0677">Repeat</keyword>
<feature type="domain" description="SLH" evidence="3">
    <location>
        <begin position="157"/>
        <end position="220"/>
    </location>
</feature>
<feature type="chain" id="PRO_5046277623" evidence="2">
    <location>
        <begin position="28"/>
        <end position="524"/>
    </location>
</feature>
<gene>
    <name evidence="4" type="ORF">NE695_04855</name>
</gene>
<comment type="caution">
    <text evidence="4">The sequence shown here is derived from an EMBL/GenBank/DDBJ whole genome shotgun (WGS) entry which is preliminary data.</text>
</comment>
<dbReference type="Proteomes" id="UP001524473">
    <property type="component" value="Unassembled WGS sequence"/>
</dbReference>
<evidence type="ECO:0000313" key="5">
    <source>
        <dbReference type="Proteomes" id="UP001524473"/>
    </source>
</evidence>
<feature type="domain" description="SLH" evidence="3">
    <location>
        <begin position="27"/>
        <end position="89"/>
    </location>
</feature>
<sequence length="524" mass="57830">MKKGRNKALAVLLSGVLVFALASPALASGRFSDVPETAWYAPAVGYAEENELFLGGGDGKFHPDSSMSRAMLAQVLARNTAGYRQEDWAGASGFTDVDQARWYAEPVKWAVTSGVANGEGNNRFRPDRPVTREETAVMLYRYAQRTGNRIVCTVDAGKKFKDAGQVSPWAADAVDWAASNGILQGYPDGTLRPNRAVSRAEAACMLYASARVLESTKVLYPVGTPLPEEIGWSGAGRDMWKLNAYLCKDLDELKGVGTDFLTEAPEGITGLPVYRDKYPSDEYETTEEMKAGYRKRVEDFLTAVGRGDLVEAGLTPNSYLWNESDTPSFSCDFPEFKVSAMARGMTLGLKLPGVKEMGTEELKTLLAENVFLAEACRYAGIDNPAFASRQDYTFSGDGSRKLFYIYQDCEDAGQAAFNRALAPMFLSVETDDSTAVGVTAPDAMEYAGDYVLLPYNEALKQLEEEKGIKSQDVLGYKLEYDNMITAYYYMPHYKFYYDITGSRPYALPEGFREYGEYAVRAVKD</sequence>
<keyword evidence="2" id="KW-0732">Signal</keyword>
<proteinExistence type="predicted"/>
<organism evidence="4 5">
    <name type="scientific">Neglectibacter timonensis</name>
    <dbReference type="NCBI Taxonomy" id="1776382"/>
    <lineage>
        <taxon>Bacteria</taxon>
        <taxon>Bacillati</taxon>
        <taxon>Bacillota</taxon>
        <taxon>Clostridia</taxon>
        <taxon>Eubacteriales</taxon>
        <taxon>Oscillospiraceae</taxon>
        <taxon>Neglectibacter</taxon>
    </lineage>
</organism>
<dbReference type="PANTHER" id="PTHR43308">
    <property type="entry name" value="OUTER MEMBRANE PROTEIN ALPHA-RELATED"/>
    <property type="match status" value="1"/>
</dbReference>
<protein>
    <submittedName>
        <fullName evidence="4">S-layer homology domain-containing protein</fullName>
    </submittedName>
</protein>
<evidence type="ECO:0000256" key="2">
    <source>
        <dbReference type="SAM" id="SignalP"/>
    </source>
</evidence>
<dbReference type="InterPro" id="IPR001119">
    <property type="entry name" value="SLH_dom"/>
</dbReference>
<keyword evidence="5" id="KW-1185">Reference proteome</keyword>
<feature type="domain" description="SLH" evidence="3">
    <location>
        <begin position="90"/>
        <end position="153"/>
    </location>
</feature>
<evidence type="ECO:0000259" key="3">
    <source>
        <dbReference type="PROSITE" id="PS51272"/>
    </source>
</evidence>
<feature type="signal peptide" evidence="2">
    <location>
        <begin position="1"/>
        <end position="27"/>
    </location>
</feature>
<dbReference type="PROSITE" id="PS51272">
    <property type="entry name" value="SLH"/>
    <property type="match status" value="3"/>
</dbReference>
<reference evidence="4 5" key="1">
    <citation type="submission" date="2022-06" db="EMBL/GenBank/DDBJ databases">
        <title>Isolation of gut microbiota from human fecal samples.</title>
        <authorList>
            <person name="Pamer E.G."/>
            <person name="Barat B."/>
            <person name="Waligurski E."/>
            <person name="Medina S."/>
            <person name="Paddock L."/>
            <person name="Mostad J."/>
        </authorList>
    </citation>
    <scope>NUCLEOTIDE SEQUENCE [LARGE SCALE GENOMIC DNA]</scope>
    <source>
        <strain evidence="4 5">DFI.9.73</strain>
    </source>
</reference>
<evidence type="ECO:0000256" key="1">
    <source>
        <dbReference type="ARBA" id="ARBA00022737"/>
    </source>
</evidence>
<name>A0ABT1RX42_9FIRM</name>
<dbReference type="InterPro" id="IPR051465">
    <property type="entry name" value="Cell_Envelope_Struct_Comp"/>
</dbReference>
<dbReference type="GeneID" id="90531088"/>
<accession>A0ABT1RX42</accession>
<dbReference type="RefSeq" id="WP_066860178.1">
    <property type="nucleotide sequence ID" value="NZ_CABKVV010000009.1"/>
</dbReference>
<evidence type="ECO:0000313" key="4">
    <source>
        <dbReference type="EMBL" id="MCQ4839242.1"/>
    </source>
</evidence>